<protein>
    <submittedName>
        <fullName evidence="1">Uncharacterized protein</fullName>
    </submittedName>
</protein>
<dbReference type="EMBL" id="BART01042090">
    <property type="protein sequence ID" value="GAH20474.1"/>
    <property type="molecule type" value="Genomic_DNA"/>
</dbReference>
<sequence length="42" mass="4896">GHIVLAYPFYQYSRDKRFLSNLYKPINTKDAIILGKVIGILR</sequence>
<reference evidence="1" key="1">
    <citation type="journal article" date="2014" name="Front. Microbiol.">
        <title>High frequency of phylogenetically diverse reductive dehalogenase-homologous genes in deep subseafloor sedimentary metagenomes.</title>
        <authorList>
            <person name="Kawai M."/>
            <person name="Futagami T."/>
            <person name="Toyoda A."/>
            <person name="Takaki Y."/>
            <person name="Nishi S."/>
            <person name="Hori S."/>
            <person name="Arai W."/>
            <person name="Tsubouchi T."/>
            <person name="Morono Y."/>
            <person name="Uchiyama I."/>
            <person name="Ito T."/>
            <person name="Fujiyama A."/>
            <person name="Inagaki F."/>
            <person name="Takami H."/>
        </authorList>
    </citation>
    <scope>NUCLEOTIDE SEQUENCE</scope>
    <source>
        <strain evidence="1">Expedition CK06-06</strain>
    </source>
</reference>
<accession>X1ETK7</accession>
<organism evidence="1">
    <name type="scientific">marine sediment metagenome</name>
    <dbReference type="NCBI Taxonomy" id="412755"/>
    <lineage>
        <taxon>unclassified sequences</taxon>
        <taxon>metagenomes</taxon>
        <taxon>ecological metagenomes</taxon>
    </lineage>
</organism>
<name>X1ETK7_9ZZZZ</name>
<proteinExistence type="predicted"/>
<dbReference type="AlphaFoldDB" id="X1ETK7"/>
<feature type="non-terminal residue" evidence="1">
    <location>
        <position position="1"/>
    </location>
</feature>
<gene>
    <name evidence="1" type="ORF">S01H4_67182</name>
</gene>
<comment type="caution">
    <text evidence="1">The sequence shown here is derived from an EMBL/GenBank/DDBJ whole genome shotgun (WGS) entry which is preliminary data.</text>
</comment>
<evidence type="ECO:0000313" key="1">
    <source>
        <dbReference type="EMBL" id="GAH20474.1"/>
    </source>
</evidence>
<feature type="non-terminal residue" evidence="1">
    <location>
        <position position="42"/>
    </location>
</feature>